<dbReference type="Gene3D" id="3.20.20.70">
    <property type="entry name" value="Aldolase class I"/>
    <property type="match status" value="1"/>
</dbReference>
<reference evidence="5" key="1">
    <citation type="journal article" date="2019" name="Int. J. Syst. Evol. Microbiol.">
        <title>The Global Catalogue of Microorganisms (GCM) 10K type strain sequencing project: providing services to taxonomists for standard genome sequencing and annotation.</title>
        <authorList>
            <consortium name="The Broad Institute Genomics Platform"/>
            <consortium name="The Broad Institute Genome Sequencing Center for Infectious Disease"/>
            <person name="Wu L."/>
            <person name="Ma J."/>
        </authorList>
    </citation>
    <scope>NUCLEOTIDE SEQUENCE [LARGE SCALE GENOMIC DNA]</scope>
    <source>
        <strain evidence="5">JCM 13002</strain>
    </source>
</reference>
<name>A0ABP4E2P8_9ACTN</name>
<evidence type="ECO:0000256" key="2">
    <source>
        <dbReference type="SAM" id="SignalP"/>
    </source>
</evidence>
<dbReference type="InterPro" id="IPR013785">
    <property type="entry name" value="Aldolase_TIM"/>
</dbReference>
<feature type="region of interest" description="Disordered" evidence="1">
    <location>
        <begin position="19"/>
        <end position="90"/>
    </location>
</feature>
<dbReference type="PANTHER" id="PTHR35273:SF2">
    <property type="entry name" value="ALPHA-GALACTOSIDASE"/>
    <property type="match status" value="1"/>
</dbReference>
<dbReference type="Pfam" id="PF03537">
    <property type="entry name" value="Glyco_hydro_114"/>
    <property type="match status" value="1"/>
</dbReference>
<evidence type="ECO:0000256" key="1">
    <source>
        <dbReference type="SAM" id="MobiDB-lite"/>
    </source>
</evidence>
<organism evidence="4 5">
    <name type="scientific">Kitasatospora arboriphila</name>
    <dbReference type="NCBI Taxonomy" id="258052"/>
    <lineage>
        <taxon>Bacteria</taxon>
        <taxon>Bacillati</taxon>
        <taxon>Actinomycetota</taxon>
        <taxon>Actinomycetes</taxon>
        <taxon>Kitasatosporales</taxon>
        <taxon>Streptomycetaceae</taxon>
        <taxon>Kitasatospora</taxon>
    </lineage>
</organism>
<dbReference type="PANTHER" id="PTHR35273">
    <property type="entry name" value="ALPHA-1,4 POLYGALACTOSAMINIDASE, PUTATIVE (AFU_ORTHOLOGUE AFUA_3G07890)-RELATED"/>
    <property type="match status" value="1"/>
</dbReference>
<feature type="chain" id="PRO_5045234260" evidence="2">
    <location>
        <begin position="25"/>
        <end position="316"/>
    </location>
</feature>
<accession>A0ABP4E2P8</accession>
<dbReference type="SUPFAM" id="SSF51445">
    <property type="entry name" value="(Trans)glycosidases"/>
    <property type="match status" value="1"/>
</dbReference>
<protein>
    <submittedName>
        <fullName evidence="4">Endo alpha-1,4 polygalactosaminidase</fullName>
    </submittedName>
</protein>
<feature type="compositionally biased region" description="Low complexity" evidence="1">
    <location>
        <begin position="36"/>
        <end position="68"/>
    </location>
</feature>
<keyword evidence="2" id="KW-0732">Signal</keyword>
<keyword evidence="5" id="KW-1185">Reference proteome</keyword>
<dbReference type="EMBL" id="BAAALD010000024">
    <property type="protein sequence ID" value="GAA1084040.1"/>
    <property type="molecule type" value="Genomic_DNA"/>
</dbReference>
<dbReference type="RefSeq" id="WP_344624037.1">
    <property type="nucleotide sequence ID" value="NZ_BAAALD010000024.1"/>
</dbReference>
<evidence type="ECO:0000313" key="4">
    <source>
        <dbReference type="EMBL" id="GAA1084040.1"/>
    </source>
</evidence>
<comment type="caution">
    <text evidence="4">The sequence shown here is derived from an EMBL/GenBank/DDBJ whole genome shotgun (WGS) entry which is preliminary data.</text>
</comment>
<proteinExistence type="predicted"/>
<feature type="compositionally biased region" description="Acidic residues" evidence="1">
    <location>
        <begin position="26"/>
        <end position="35"/>
    </location>
</feature>
<dbReference type="PROSITE" id="PS51257">
    <property type="entry name" value="PROKAR_LIPOPROTEIN"/>
    <property type="match status" value="1"/>
</dbReference>
<feature type="domain" description="Glycoside-hydrolase family GH114 TIM-barrel" evidence="3">
    <location>
        <begin position="95"/>
        <end position="312"/>
    </location>
</feature>
<dbReference type="InterPro" id="IPR017853">
    <property type="entry name" value="GH"/>
</dbReference>
<feature type="signal peptide" evidence="2">
    <location>
        <begin position="1"/>
        <end position="24"/>
    </location>
</feature>
<sequence>MTRRHPAALAAAALLLTLAGCSGGGGDDDGPDPDEPTAAPSGTANPAPSGSASASGTSSASPSPTPGNDTAPSGSPTGGRPTTAARWQPAPRTAWQWQLDGRVDTGVDVPVYDIDGFENDAATVAALHAKGRKVICYVNVGAYEDYRSDAKSFPKTVLGGANGWKGESSLDIRRTDVLLPLMAKRFDMCRDKGFDGVEPDLVENYRADTGFQISAGDQLAYNKAIAKLAHDRGLAVGLKNDLDQIPALVGDFDFAVNEQCAEFDECDALKPFITAGKAVFHVEYKTPNAQYCAKSRQIGLSSMTKHLELDAWRQPC</sequence>
<evidence type="ECO:0000259" key="3">
    <source>
        <dbReference type="Pfam" id="PF03537"/>
    </source>
</evidence>
<dbReference type="Proteomes" id="UP001499987">
    <property type="component" value="Unassembled WGS sequence"/>
</dbReference>
<evidence type="ECO:0000313" key="5">
    <source>
        <dbReference type="Proteomes" id="UP001499987"/>
    </source>
</evidence>
<gene>
    <name evidence="4" type="ORF">GCM10009663_29410</name>
</gene>
<dbReference type="InterPro" id="IPR004352">
    <property type="entry name" value="GH114_TIM-barrel"/>
</dbReference>